<accession>A0ABV7A8R9</accession>
<dbReference type="RefSeq" id="WP_390307359.1">
    <property type="nucleotide sequence ID" value="NZ_JBHRRZ010000036.1"/>
</dbReference>
<feature type="transmembrane region" description="Helical" evidence="1">
    <location>
        <begin position="44"/>
        <end position="64"/>
    </location>
</feature>
<organism evidence="2 3">
    <name type="scientific">Virgibacillus sediminis</name>
    <dbReference type="NCBI Taxonomy" id="202260"/>
    <lineage>
        <taxon>Bacteria</taxon>
        <taxon>Bacillati</taxon>
        <taxon>Bacillota</taxon>
        <taxon>Bacilli</taxon>
        <taxon>Bacillales</taxon>
        <taxon>Bacillaceae</taxon>
        <taxon>Virgibacillus</taxon>
    </lineage>
</organism>
<evidence type="ECO:0000313" key="2">
    <source>
        <dbReference type="EMBL" id="MFC2949386.1"/>
    </source>
</evidence>
<proteinExistence type="predicted"/>
<feature type="transmembrane region" description="Helical" evidence="1">
    <location>
        <begin position="111"/>
        <end position="129"/>
    </location>
</feature>
<comment type="caution">
    <text evidence="2">The sequence shown here is derived from an EMBL/GenBank/DDBJ whole genome shotgun (WGS) entry which is preliminary data.</text>
</comment>
<feature type="transmembrane region" description="Helical" evidence="1">
    <location>
        <begin position="16"/>
        <end position="38"/>
    </location>
</feature>
<reference evidence="3" key="1">
    <citation type="journal article" date="2019" name="Int. J. Syst. Evol. Microbiol.">
        <title>The Global Catalogue of Microorganisms (GCM) 10K type strain sequencing project: providing services to taxonomists for standard genome sequencing and annotation.</title>
        <authorList>
            <consortium name="The Broad Institute Genomics Platform"/>
            <consortium name="The Broad Institute Genome Sequencing Center for Infectious Disease"/>
            <person name="Wu L."/>
            <person name="Ma J."/>
        </authorList>
    </citation>
    <scope>NUCLEOTIDE SEQUENCE [LARGE SCALE GENOMIC DNA]</scope>
    <source>
        <strain evidence="3">KCTC 13193</strain>
    </source>
</reference>
<keyword evidence="1" id="KW-0472">Membrane</keyword>
<evidence type="ECO:0000256" key="1">
    <source>
        <dbReference type="SAM" id="Phobius"/>
    </source>
</evidence>
<dbReference type="Proteomes" id="UP001595387">
    <property type="component" value="Unassembled WGS sequence"/>
</dbReference>
<gene>
    <name evidence="2" type="ORF">ACFODW_13780</name>
</gene>
<feature type="transmembrane region" description="Helical" evidence="1">
    <location>
        <begin position="135"/>
        <end position="153"/>
    </location>
</feature>
<name>A0ABV7A8R9_9BACI</name>
<dbReference type="EMBL" id="JBHRRZ010000036">
    <property type="protein sequence ID" value="MFC2949386.1"/>
    <property type="molecule type" value="Genomic_DNA"/>
</dbReference>
<keyword evidence="3" id="KW-1185">Reference proteome</keyword>
<evidence type="ECO:0000313" key="3">
    <source>
        <dbReference type="Proteomes" id="UP001595387"/>
    </source>
</evidence>
<sequence>MEQKSETVVSVSMLKLNVWVLAASIVLLVGVGLLHVLLFGEASLTVTFSGLLLFFIAMMVIVCLHEVIHLVGFRYIGGVSRQELAWGFNWKMGVVYAHAKKPITVEQMQKVLLLPLVPTGLLPMVLGVALDHFSLSILGVLLTAGCFGDFVLYRKLSKFPGHATVLDHPSKPEFTVYE</sequence>
<dbReference type="Pfam" id="PF11667">
    <property type="entry name" value="DUF3267"/>
    <property type="match status" value="1"/>
</dbReference>
<keyword evidence="1" id="KW-0812">Transmembrane</keyword>
<dbReference type="InterPro" id="IPR021683">
    <property type="entry name" value="DUF3267"/>
</dbReference>
<protein>
    <submittedName>
        <fullName evidence="2">DUF3267 domain-containing protein</fullName>
    </submittedName>
</protein>
<keyword evidence="1" id="KW-1133">Transmembrane helix</keyword>